<keyword evidence="2" id="KW-1185">Reference proteome</keyword>
<organism evidence="1 2">
    <name type="scientific">Dermacentor silvarum</name>
    <name type="common">Tick</name>
    <dbReference type="NCBI Taxonomy" id="543639"/>
    <lineage>
        <taxon>Eukaryota</taxon>
        <taxon>Metazoa</taxon>
        <taxon>Ecdysozoa</taxon>
        <taxon>Arthropoda</taxon>
        <taxon>Chelicerata</taxon>
        <taxon>Arachnida</taxon>
        <taxon>Acari</taxon>
        <taxon>Parasitiformes</taxon>
        <taxon>Ixodida</taxon>
        <taxon>Ixodoidea</taxon>
        <taxon>Ixodidae</taxon>
        <taxon>Rhipicephalinae</taxon>
        <taxon>Dermacentor</taxon>
    </lineage>
</organism>
<protein>
    <submittedName>
        <fullName evidence="1">Uncharacterized protein</fullName>
    </submittedName>
</protein>
<accession>A0ACB8E402</accession>
<name>A0ACB8E402_DERSI</name>
<reference evidence="1" key="1">
    <citation type="submission" date="2020-05" db="EMBL/GenBank/DDBJ databases">
        <title>Large-scale comparative analyses of tick genomes elucidate their genetic diversity and vector capacities.</title>
        <authorList>
            <person name="Jia N."/>
            <person name="Wang J."/>
            <person name="Shi W."/>
            <person name="Du L."/>
            <person name="Sun Y."/>
            <person name="Zhan W."/>
            <person name="Jiang J."/>
            <person name="Wang Q."/>
            <person name="Zhang B."/>
            <person name="Ji P."/>
            <person name="Sakyi L.B."/>
            <person name="Cui X."/>
            <person name="Yuan T."/>
            <person name="Jiang B."/>
            <person name="Yang W."/>
            <person name="Lam T.T.-Y."/>
            <person name="Chang Q."/>
            <person name="Ding S."/>
            <person name="Wang X."/>
            <person name="Zhu J."/>
            <person name="Ruan X."/>
            <person name="Zhao L."/>
            <person name="Wei J."/>
            <person name="Que T."/>
            <person name="Du C."/>
            <person name="Cheng J."/>
            <person name="Dai P."/>
            <person name="Han X."/>
            <person name="Huang E."/>
            <person name="Gao Y."/>
            <person name="Liu J."/>
            <person name="Shao H."/>
            <person name="Ye R."/>
            <person name="Li L."/>
            <person name="Wei W."/>
            <person name="Wang X."/>
            <person name="Wang C."/>
            <person name="Yang T."/>
            <person name="Huo Q."/>
            <person name="Li W."/>
            <person name="Guo W."/>
            <person name="Chen H."/>
            <person name="Zhou L."/>
            <person name="Ni X."/>
            <person name="Tian J."/>
            <person name="Zhou Y."/>
            <person name="Sheng Y."/>
            <person name="Liu T."/>
            <person name="Pan Y."/>
            <person name="Xia L."/>
            <person name="Li J."/>
            <person name="Zhao F."/>
            <person name="Cao W."/>
        </authorList>
    </citation>
    <scope>NUCLEOTIDE SEQUENCE</scope>
    <source>
        <strain evidence="1">Dsil-2018</strain>
    </source>
</reference>
<comment type="caution">
    <text evidence="1">The sequence shown here is derived from an EMBL/GenBank/DDBJ whole genome shotgun (WGS) entry which is preliminary data.</text>
</comment>
<sequence>MPYVLAFVVYEPDAPLSFKYGLLGSIVGTSLAELFFANGSWTEVAEERLHHAITCFLGHNKNSSSLTLLEWDLVFMFISVLVTWWACRVAQANHGLEHLENLPDMSGGRLFFFAWCYLKCGDAFGEYACNVPLSHSLAFAEAYNCTSGTPMKKEWRRGAQLRCLRTIWAKYGRTEIPAAVLHPDLRSTALLKQPKQKLAADRGCRPRPLLESGAPVFARNFRPGPLWSAGQVLSPASASLLLVRMPDGNTWHRHADHVRPRLVTQFATSAATSES</sequence>
<dbReference type="EMBL" id="CM023470">
    <property type="protein sequence ID" value="KAH7981353.1"/>
    <property type="molecule type" value="Genomic_DNA"/>
</dbReference>
<gene>
    <name evidence="1" type="ORF">HPB49_023320</name>
</gene>
<evidence type="ECO:0000313" key="2">
    <source>
        <dbReference type="Proteomes" id="UP000821865"/>
    </source>
</evidence>
<evidence type="ECO:0000313" key="1">
    <source>
        <dbReference type="EMBL" id="KAH7981353.1"/>
    </source>
</evidence>
<dbReference type="Proteomes" id="UP000821865">
    <property type="component" value="Chromosome 1"/>
</dbReference>
<proteinExistence type="predicted"/>